<protein>
    <submittedName>
        <fullName evidence="2">Uncharacterized protein</fullName>
    </submittedName>
</protein>
<dbReference type="Proteomes" id="UP000324091">
    <property type="component" value="Chromosome 12"/>
</dbReference>
<evidence type="ECO:0000313" key="2">
    <source>
        <dbReference type="EMBL" id="TWW77404.1"/>
    </source>
</evidence>
<evidence type="ECO:0000256" key="1">
    <source>
        <dbReference type="SAM" id="MobiDB-lite"/>
    </source>
</evidence>
<name>A0A5C6PC69_9TELE</name>
<dbReference type="EMBL" id="RHFK02000004">
    <property type="protein sequence ID" value="TWW77404.1"/>
    <property type="molecule type" value="Genomic_DNA"/>
</dbReference>
<sequence>MPRTKTTLLLLNPREAEECDPPIVGTHPPVPLLKKRDYHPGLRNQRHRPRCPRDVAESSQPRQPYNIQSLKELWVDLIHPRGFATKEFFDYLSNFSPGDMRAYPQVPRPYFLTGRRVGGIEEVLEVFLPPIHNIPS</sequence>
<accession>A0A5C6PC69</accession>
<proteinExistence type="predicted"/>
<evidence type="ECO:0000313" key="3">
    <source>
        <dbReference type="Proteomes" id="UP000324091"/>
    </source>
</evidence>
<keyword evidence="3" id="KW-1185">Reference proteome</keyword>
<reference evidence="2 3" key="1">
    <citation type="submission" date="2019-04" db="EMBL/GenBank/DDBJ databases">
        <title>Chromosome genome assembly for Takifugu flavidus.</title>
        <authorList>
            <person name="Xiao S."/>
        </authorList>
    </citation>
    <scope>NUCLEOTIDE SEQUENCE [LARGE SCALE GENOMIC DNA]</scope>
    <source>
        <strain evidence="2">HTHZ2018</strain>
        <tissue evidence="2">Muscle</tissue>
    </source>
</reference>
<comment type="caution">
    <text evidence="2">The sequence shown here is derived from an EMBL/GenBank/DDBJ whole genome shotgun (WGS) entry which is preliminary data.</text>
</comment>
<dbReference type="AlphaFoldDB" id="A0A5C6PC69"/>
<gene>
    <name evidence="2" type="ORF">D4764_12G0007940</name>
</gene>
<organism evidence="2 3">
    <name type="scientific">Takifugu flavidus</name>
    <name type="common">sansaifugu</name>
    <dbReference type="NCBI Taxonomy" id="433684"/>
    <lineage>
        <taxon>Eukaryota</taxon>
        <taxon>Metazoa</taxon>
        <taxon>Chordata</taxon>
        <taxon>Craniata</taxon>
        <taxon>Vertebrata</taxon>
        <taxon>Euteleostomi</taxon>
        <taxon>Actinopterygii</taxon>
        <taxon>Neopterygii</taxon>
        <taxon>Teleostei</taxon>
        <taxon>Neoteleostei</taxon>
        <taxon>Acanthomorphata</taxon>
        <taxon>Eupercaria</taxon>
        <taxon>Tetraodontiformes</taxon>
        <taxon>Tetradontoidea</taxon>
        <taxon>Tetraodontidae</taxon>
        <taxon>Takifugu</taxon>
    </lineage>
</organism>
<feature type="region of interest" description="Disordered" evidence="1">
    <location>
        <begin position="37"/>
        <end position="62"/>
    </location>
</feature>